<dbReference type="SUPFAM" id="SSF52266">
    <property type="entry name" value="SGNH hydrolase"/>
    <property type="match status" value="1"/>
</dbReference>
<dbReference type="PROSITE" id="PS51318">
    <property type="entry name" value="TAT"/>
    <property type="match status" value="1"/>
</dbReference>
<reference evidence="2 3" key="1">
    <citation type="submission" date="2016-10" db="EMBL/GenBank/DDBJ databases">
        <authorList>
            <person name="de Groot N.N."/>
        </authorList>
    </citation>
    <scope>NUCLEOTIDE SEQUENCE [LARGE SCALE GENOMIC DNA]</scope>
    <source>
        <strain evidence="2 3">DSM 25186</strain>
    </source>
</reference>
<dbReference type="NCBIfam" id="TIGR01409">
    <property type="entry name" value="TAT_signal_seq"/>
    <property type="match status" value="1"/>
</dbReference>
<feature type="domain" description="SGNH hydrolase-type esterase" evidence="1">
    <location>
        <begin position="51"/>
        <end position="240"/>
    </location>
</feature>
<dbReference type="InterPro" id="IPR006311">
    <property type="entry name" value="TAT_signal"/>
</dbReference>
<organism evidence="2 3">
    <name type="scientific">Catalinimonas alkaloidigena</name>
    <dbReference type="NCBI Taxonomy" id="1075417"/>
    <lineage>
        <taxon>Bacteria</taxon>
        <taxon>Pseudomonadati</taxon>
        <taxon>Bacteroidota</taxon>
        <taxon>Cytophagia</taxon>
        <taxon>Cytophagales</taxon>
        <taxon>Catalimonadaceae</taxon>
        <taxon>Catalinimonas</taxon>
    </lineage>
</organism>
<proteinExistence type="predicted"/>
<dbReference type="Gene3D" id="3.40.50.1110">
    <property type="entry name" value="SGNH hydrolase"/>
    <property type="match status" value="1"/>
</dbReference>
<dbReference type="STRING" id="1075417.SAMN05421823_11665"/>
<dbReference type="InterPro" id="IPR036514">
    <property type="entry name" value="SGNH_hydro_sf"/>
</dbReference>
<keyword evidence="3" id="KW-1185">Reference proteome</keyword>
<dbReference type="GO" id="GO:0004622">
    <property type="term" value="F:phosphatidylcholine lysophospholipase activity"/>
    <property type="evidence" value="ECO:0007669"/>
    <property type="project" value="TreeGrafter"/>
</dbReference>
<dbReference type="OrthoDB" id="9794725at2"/>
<evidence type="ECO:0000313" key="3">
    <source>
        <dbReference type="Proteomes" id="UP000198510"/>
    </source>
</evidence>
<protein>
    <submittedName>
        <fullName evidence="2">Tat (Twin-arginine translocation) pathway signal sequence</fullName>
    </submittedName>
</protein>
<dbReference type="Pfam" id="PF13472">
    <property type="entry name" value="Lipase_GDSL_2"/>
    <property type="match status" value="1"/>
</dbReference>
<dbReference type="InterPro" id="IPR019546">
    <property type="entry name" value="TAT_signal_bac_arc"/>
</dbReference>
<dbReference type="Proteomes" id="UP000198510">
    <property type="component" value="Unassembled WGS sequence"/>
</dbReference>
<dbReference type="InterPro" id="IPR013830">
    <property type="entry name" value="SGNH_hydro"/>
</dbReference>
<sequence>MIEPTSRREFLQRVGLTGLAAMAAPGLLAAAPQPLPPSQAPKKGITLLFQGDSITDGNRTRDQDWNHVMGHGYAYLIASRLWYDYPQEGLMFYNRGISGNKVSDLEARWEEDALALKPDLISILVGINDVYFIVEGTLKQSIAQFEATYRQMLERTQTALPEVTLVLCEPFLLPLGRVNKKTAVWEKETAQRQQVTRTLADEFGAVFVPLQAPFQEALQQAPADYWIWDGIHPMPAGHELIARQWLRTVGEKLPFLRK</sequence>
<evidence type="ECO:0000313" key="2">
    <source>
        <dbReference type="EMBL" id="SDM59356.1"/>
    </source>
</evidence>
<dbReference type="PANTHER" id="PTHR30383:SF5">
    <property type="entry name" value="SGNH HYDROLASE-TYPE ESTERASE DOMAIN-CONTAINING PROTEIN"/>
    <property type="match status" value="1"/>
</dbReference>
<dbReference type="PANTHER" id="PTHR30383">
    <property type="entry name" value="THIOESTERASE 1/PROTEASE 1/LYSOPHOSPHOLIPASE L1"/>
    <property type="match status" value="1"/>
</dbReference>
<dbReference type="RefSeq" id="WP_143017499.1">
    <property type="nucleotide sequence ID" value="NZ_FNFO01000016.1"/>
</dbReference>
<dbReference type="AlphaFoldDB" id="A0A1G9UHI5"/>
<dbReference type="CDD" id="cd01834">
    <property type="entry name" value="SGNH_hydrolase_like_2"/>
    <property type="match status" value="1"/>
</dbReference>
<dbReference type="InterPro" id="IPR051532">
    <property type="entry name" value="Ester_Hydrolysis_Enzymes"/>
</dbReference>
<accession>A0A1G9UHI5</accession>
<evidence type="ECO:0000259" key="1">
    <source>
        <dbReference type="Pfam" id="PF13472"/>
    </source>
</evidence>
<name>A0A1G9UHI5_9BACT</name>
<gene>
    <name evidence="2" type="ORF">SAMN05421823_11665</name>
</gene>
<dbReference type="EMBL" id="FNFO01000016">
    <property type="protein sequence ID" value="SDM59356.1"/>
    <property type="molecule type" value="Genomic_DNA"/>
</dbReference>